<gene>
    <name evidence="8" type="ORF">BP5553_09785</name>
</gene>
<dbReference type="Pfam" id="PF08240">
    <property type="entry name" value="ADH_N"/>
    <property type="match status" value="1"/>
</dbReference>
<keyword evidence="4 6" id="KW-0862">Zinc</keyword>
<dbReference type="GO" id="GO:0005737">
    <property type="term" value="C:cytoplasm"/>
    <property type="evidence" value="ECO:0007669"/>
    <property type="project" value="TreeGrafter"/>
</dbReference>
<dbReference type="RefSeq" id="XP_031865245.1">
    <property type="nucleotide sequence ID" value="XM_032018408.1"/>
</dbReference>
<dbReference type="SUPFAM" id="SSF51735">
    <property type="entry name" value="NAD(P)-binding Rossmann-fold domains"/>
    <property type="match status" value="1"/>
</dbReference>
<evidence type="ECO:0000256" key="5">
    <source>
        <dbReference type="ARBA" id="ARBA00023002"/>
    </source>
</evidence>
<dbReference type="InterPro" id="IPR020843">
    <property type="entry name" value="ER"/>
</dbReference>
<keyword evidence="9" id="KW-1185">Reference proteome</keyword>
<evidence type="ECO:0000256" key="4">
    <source>
        <dbReference type="ARBA" id="ARBA00022833"/>
    </source>
</evidence>
<comment type="similarity">
    <text evidence="2 6">Belongs to the zinc-containing alcohol dehydrogenase family.</text>
</comment>
<dbReference type="AlphaFoldDB" id="A0A370TAN6"/>
<dbReference type="EMBL" id="NPIC01000013">
    <property type="protein sequence ID" value="RDL30996.1"/>
    <property type="molecule type" value="Genomic_DNA"/>
</dbReference>
<evidence type="ECO:0000256" key="3">
    <source>
        <dbReference type="ARBA" id="ARBA00022723"/>
    </source>
</evidence>
<dbReference type="CDD" id="cd08297">
    <property type="entry name" value="CAD3"/>
    <property type="match status" value="1"/>
</dbReference>
<evidence type="ECO:0000313" key="8">
    <source>
        <dbReference type="EMBL" id="RDL30996.1"/>
    </source>
</evidence>
<dbReference type="Proteomes" id="UP000254866">
    <property type="component" value="Unassembled WGS sequence"/>
</dbReference>
<protein>
    <submittedName>
        <fullName evidence="8">Alcohol dehydrogenase</fullName>
    </submittedName>
</protein>
<evidence type="ECO:0000256" key="6">
    <source>
        <dbReference type="RuleBase" id="RU361277"/>
    </source>
</evidence>
<dbReference type="GO" id="GO:0004022">
    <property type="term" value="F:alcohol dehydrogenase (NAD+) activity"/>
    <property type="evidence" value="ECO:0007669"/>
    <property type="project" value="TreeGrafter"/>
</dbReference>
<dbReference type="SMART" id="SM00829">
    <property type="entry name" value="PKS_ER"/>
    <property type="match status" value="1"/>
</dbReference>
<dbReference type="Gene3D" id="3.90.180.10">
    <property type="entry name" value="Medium-chain alcohol dehydrogenases, catalytic domain"/>
    <property type="match status" value="1"/>
</dbReference>
<comment type="caution">
    <text evidence="8">The sequence shown here is derived from an EMBL/GenBank/DDBJ whole genome shotgun (WGS) entry which is preliminary data.</text>
</comment>
<dbReference type="Gene3D" id="3.40.50.720">
    <property type="entry name" value="NAD(P)-binding Rossmann-like Domain"/>
    <property type="match status" value="1"/>
</dbReference>
<dbReference type="SUPFAM" id="SSF50129">
    <property type="entry name" value="GroES-like"/>
    <property type="match status" value="1"/>
</dbReference>
<dbReference type="InterPro" id="IPR011032">
    <property type="entry name" value="GroES-like_sf"/>
</dbReference>
<dbReference type="InterPro" id="IPR013154">
    <property type="entry name" value="ADH-like_N"/>
</dbReference>
<proteinExistence type="inferred from homology"/>
<dbReference type="GO" id="GO:0008270">
    <property type="term" value="F:zinc ion binding"/>
    <property type="evidence" value="ECO:0007669"/>
    <property type="project" value="InterPro"/>
</dbReference>
<feature type="domain" description="Enoyl reductase (ER)" evidence="7">
    <location>
        <begin position="18"/>
        <end position="343"/>
    </location>
</feature>
<dbReference type="STRING" id="2656787.A0A370TAN6"/>
<keyword evidence="3 6" id="KW-0479">Metal-binding</keyword>
<dbReference type="Pfam" id="PF00107">
    <property type="entry name" value="ADH_zinc_N"/>
    <property type="match status" value="1"/>
</dbReference>
<dbReference type="OrthoDB" id="256333at2759"/>
<name>A0A370TAN6_9HELO</name>
<dbReference type="PROSITE" id="PS00059">
    <property type="entry name" value="ADH_ZINC"/>
    <property type="match status" value="1"/>
</dbReference>
<dbReference type="InterPro" id="IPR036291">
    <property type="entry name" value="NAD(P)-bd_dom_sf"/>
</dbReference>
<comment type="cofactor">
    <cofactor evidence="1 6">
        <name>Zn(2+)</name>
        <dbReference type="ChEBI" id="CHEBI:29105"/>
    </cofactor>
</comment>
<reference evidence="8 9" key="1">
    <citation type="journal article" date="2018" name="IMA Fungus">
        <title>IMA Genome-F 9: Draft genome sequence of Annulohypoxylon stygium, Aspergillus mulundensis, Berkeleyomyces basicola (syn. Thielaviopsis basicola), Ceratocystis smalleyi, two Cercospora beticola strains, Coleophoma cylindrospora, Fusarium fracticaudum, Phialophora cf. hyalina, and Morchella septimelata.</title>
        <authorList>
            <person name="Wingfield B.D."/>
            <person name="Bills G.F."/>
            <person name="Dong Y."/>
            <person name="Huang W."/>
            <person name="Nel W.J."/>
            <person name="Swalarsk-Parry B.S."/>
            <person name="Vaghefi N."/>
            <person name="Wilken P.M."/>
            <person name="An Z."/>
            <person name="de Beer Z.W."/>
            <person name="De Vos L."/>
            <person name="Chen L."/>
            <person name="Duong T.A."/>
            <person name="Gao Y."/>
            <person name="Hammerbacher A."/>
            <person name="Kikkert J.R."/>
            <person name="Li Y."/>
            <person name="Li H."/>
            <person name="Li K."/>
            <person name="Li Q."/>
            <person name="Liu X."/>
            <person name="Ma X."/>
            <person name="Naidoo K."/>
            <person name="Pethybridge S.J."/>
            <person name="Sun J."/>
            <person name="Steenkamp E.T."/>
            <person name="van der Nest M.A."/>
            <person name="van Wyk S."/>
            <person name="Wingfield M.J."/>
            <person name="Xiong C."/>
            <person name="Yue Q."/>
            <person name="Zhang X."/>
        </authorList>
    </citation>
    <scope>NUCLEOTIDE SEQUENCE [LARGE SCALE GENOMIC DNA]</scope>
    <source>
        <strain evidence="8 9">BP 5553</strain>
    </source>
</reference>
<evidence type="ECO:0000256" key="2">
    <source>
        <dbReference type="ARBA" id="ARBA00008072"/>
    </source>
</evidence>
<evidence type="ECO:0000313" key="9">
    <source>
        <dbReference type="Proteomes" id="UP000254866"/>
    </source>
</evidence>
<dbReference type="PANTHER" id="PTHR42940">
    <property type="entry name" value="ALCOHOL DEHYDROGENASE 1-RELATED"/>
    <property type="match status" value="1"/>
</dbReference>
<dbReference type="PANTHER" id="PTHR42940:SF8">
    <property type="entry name" value="VACUOLAR PROTEIN SORTING-ASSOCIATED PROTEIN 11"/>
    <property type="match status" value="1"/>
</dbReference>
<evidence type="ECO:0000256" key="1">
    <source>
        <dbReference type="ARBA" id="ARBA00001947"/>
    </source>
</evidence>
<organism evidence="8 9">
    <name type="scientific">Venustampulla echinocandica</name>
    <dbReference type="NCBI Taxonomy" id="2656787"/>
    <lineage>
        <taxon>Eukaryota</taxon>
        <taxon>Fungi</taxon>
        <taxon>Dikarya</taxon>
        <taxon>Ascomycota</taxon>
        <taxon>Pezizomycotina</taxon>
        <taxon>Leotiomycetes</taxon>
        <taxon>Helotiales</taxon>
        <taxon>Pleuroascaceae</taxon>
        <taxon>Venustampulla</taxon>
    </lineage>
</organism>
<evidence type="ECO:0000259" key="7">
    <source>
        <dbReference type="SMART" id="SM00829"/>
    </source>
</evidence>
<accession>A0A370TAN6</accession>
<dbReference type="GeneID" id="43602634"/>
<sequence>MANQIPNKMRGWYLEEFGQPYVYKIDIPVPKPREDELLIKMEIAGYCHTETIVASGDYQSKLPLIPGHENVGIVASVGPKVQGFKLGDRVGCNCRECTRGYSTNFCAKAELAGLTHDGGMAEYLVADPRWTVKLPDNLSFEDAAPLMCAGSTMFNSIRNARQDKGAIIAIVGLGGLGHIGVQFAKAMGYKCVAIDIRPDPIALVSSFDPCLRPDLVLDPRDGPEHALSKILETFPGRTGVDAAVVSTDASEAFKFSTDILEKHGVLVVVGQPKEPIKFHWRVFVTQDISIVAGGLSQPDVMEEMMDLVVKEKIRSTVKVYMLEDVTQLVHDFHNPHMKGKYVIRIAT</sequence>
<dbReference type="InterPro" id="IPR013149">
    <property type="entry name" value="ADH-like_C"/>
</dbReference>
<dbReference type="InterPro" id="IPR002328">
    <property type="entry name" value="ADH_Zn_CS"/>
</dbReference>
<keyword evidence="5" id="KW-0560">Oxidoreductase</keyword>